<sequence length="173" mass="18561">MRKIALLALTAVLGTATAVSGSQTTDLSLTVKNTCIAAYGGFQNAGPVNQGNRNEFNLGEVSATKNITTTIPVLQMDCNYGTMIEPQFPPSITLKNGSTELVINNAPWSADNAFSVQFSGNQGFPTDSYTYPYYYHSYSATFKLGGDGHYGNAWSIPGGTYTGTMTVDFTYNE</sequence>
<keyword evidence="1" id="KW-0732">Signal</keyword>
<comment type="caution">
    <text evidence="2">The sequence shown here is derived from an EMBL/GenBank/DDBJ whole genome shotgun (WGS) entry which is preliminary data.</text>
</comment>
<gene>
    <name evidence="2" type="ORF">GCM10010842_25350</name>
</gene>
<accession>A0ABQ2J8D8</accession>
<evidence type="ECO:0000313" key="3">
    <source>
        <dbReference type="Proteomes" id="UP000645517"/>
    </source>
</evidence>
<name>A0ABQ2J8D8_9DEIO</name>
<evidence type="ECO:0000313" key="2">
    <source>
        <dbReference type="EMBL" id="GGN40474.1"/>
    </source>
</evidence>
<dbReference type="EMBL" id="BMOR01000011">
    <property type="protein sequence ID" value="GGN40474.1"/>
    <property type="molecule type" value="Genomic_DNA"/>
</dbReference>
<evidence type="ECO:0000256" key="1">
    <source>
        <dbReference type="SAM" id="SignalP"/>
    </source>
</evidence>
<dbReference type="RefSeq" id="WP_189057387.1">
    <property type="nucleotide sequence ID" value="NZ_BMOR01000011.1"/>
</dbReference>
<keyword evidence="3" id="KW-1185">Reference proteome</keyword>
<feature type="signal peptide" evidence="1">
    <location>
        <begin position="1"/>
        <end position="18"/>
    </location>
</feature>
<proteinExistence type="predicted"/>
<protein>
    <submittedName>
        <fullName evidence="2">Uncharacterized protein</fullName>
    </submittedName>
</protein>
<feature type="chain" id="PRO_5045198057" evidence="1">
    <location>
        <begin position="19"/>
        <end position="173"/>
    </location>
</feature>
<organism evidence="2 3">
    <name type="scientific">Deinococcus daejeonensis</name>
    <dbReference type="NCBI Taxonomy" id="1007098"/>
    <lineage>
        <taxon>Bacteria</taxon>
        <taxon>Thermotogati</taxon>
        <taxon>Deinococcota</taxon>
        <taxon>Deinococci</taxon>
        <taxon>Deinococcales</taxon>
        <taxon>Deinococcaceae</taxon>
        <taxon>Deinococcus</taxon>
    </lineage>
</organism>
<reference evidence="3" key="1">
    <citation type="journal article" date="2019" name="Int. J. Syst. Evol. Microbiol.">
        <title>The Global Catalogue of Microorganisms (GCM) 10K type strain sequencing project: providing services to taxonomists for standard genome sequencing and annotation.</title>
        <authorList>
            <consortium name="The Broad Institute Genomics Platform"/>
            <consortium name="The Broad Institute Genome Sequencing Center for Infectious Disease"/>
            <person name="Wu L."/>
            <person name="Ma J."/>
        </authorList>
    </citation>
    <scope>NUCLEOTIDE SEQUENCE [LARGE SCALE GENOMIC DNA]</scope>
    <source>
        <strain evidence="3">JCM 16918</strain>
    </source>
</reference>
<dbReference type="Proteomes" id="UP000645517">
    <property type="component" value="Unassembled WGS sequence"/>
</dbReference>